<name>A0ABP9YIS2_9FUNG</name>
<feature type="region of interest" description="Disordered" evidence="1">
    <location>
        <begin position="1"/>
        <end position="33"/>
    </location>
</feature>
<keyword evidence="3" id="KW-1185">Reference proteome</keyword>
<gene>
    <name evidence="2" type="ORF">MFLAVUS_000110</name>
</gene>
<evidence type="ECO:0000313" key="2">
    <source>
        <dbReference type="EMBL" id="GAA5806762.1"/>
    </source>
</evidence>
<evidence type="ECO:0000313" key="3">
    <source>
        <dbReference type="Proteomes" id="UP001473302"/>
    </source>
</evidence>
<evidence type="ECO:0000256" key="1">
    <source>
        <dbReference type="SAM" id="MobiDB-lite"/>
    </source>
</evidence>
<feature type="compositionally biased region" description="Polar residues" evidence="1">
    <location>
        <begin position="15"/>
        <end position="32"/>
    </location>
</feature>
<accession>A0ABP9YIS2</accession>
<evidence type="ECO:0008006" key="4">
    <source>
        <dbReference type="Google" id="ProtNLM"/>
    </source>
</evidence>
<protein>
    <recommendedName>
        <fullName evidence="4">Adhesin domain-containing protein</fullName>
    </recommendedName>
</protein>
<dbReference type="EMBL" id="BAABUK010000002">
    <property type="protein sequence ID" value="GAA5806762.1"/>
    <property type="molecule type" value="Genomic_DNA"/>
</dbReference>
<dbReference type="Proteomes" id="UP001473302">
    <property type="component" value="Unassembled WGS sequence"/>
</dbReference>
<reference evidence="2 3" key="1">
    <citation type="submission" date="2024-04" db="EMBL/GenBank/DDBJ databases">
        <title>genome sequences of Mucor flavus KT1a and Helicostylum pulchrum KT1b strains isolated from the surface of a dry-aged beef.</title>
        <authorList>
            <person name="Toyotome T."/>
            <person name="Hosono M."/>
            <person name="Torimaru M."/>
            <person name="Fukuda K."/>
            <person name="Mikami N."/>
        </authorList>
    </citation>
    <scope>NUCLEOTIDE SEQUENCE [LARGE SCALE GENOMIC DNA]</scope>
    <source>
        <strain evidence="2 3">KT1a</strain>
    </source>
</reference>
<comment type="caution">
    <text evidence="2">The sequence shown here is derived from an EMBL/GenBank/DDBJ whole genome shotgun (WGS) entry which is preliminary data.</text>
</comment>
<organism evidence="2 3">
    <name type="scientific">Mucor flavus</name>
    <dbReference type="NCBI Taxonomy" id="439312"/>
    <lineage>
        <taxon>Eukaryota</taxon>
        <taxon>Fungi</taxon>
        <taxon>Fungi incertae sedis</taxon>
        <taxon>Mucoromycota</taxon>
        <taxon>Mucoromycotina</taxon>
        <taxon>Mucoromycetes</taxon>
        <taxon>Mucorales</taxon>
        <taxon>Mucorineae</taxon>
        <taxon>Mucoraceae</taxon>
        <taxon>Mucor</taxon>
    </lineage>
</organism>
<proteinExistence type="predicted"/>
<sequence length="326" mass="36166">MGVSTDTLPPPYTPHESSSSYPQPTRPYTSDYSPLPNLPSAPTFVTCSSFSAFPNTINIIIPALTIHTPSTPFAYNKLDARRSITSLLFESEKYKSGSRCTIKQTKQPLVIYETWSGHTCQLHNRQETILVHGSAIAYDTILLENKKGNITVDGSIVSSKNICVKINQGTLVVHGICMVAKNTMTIEASHSPLQLQCLMEAKRLYVKMKYAPLVLNQVSLIQTLGIRATKASVEVYIVDIKNSSAKIDIETSHEFVTVYLSRQFSGEFNIESKKGIVSIIDRSQIGILDYKRTEQSHIEGSFKHGKNSKHSIRIKTSHAPATIHII</sequence>